<keyword evidence="3" id="KW-1185">Reference proteome</keyword>
<comment type="caution">
    <text evidence="2">The sequence shown here is derived from an EMBL/GenBank/DDBJ whole genome shotgun (WGS) entry which is preliminary data.</text>
</comment>
<dbReference type="AlphaFoldDB" id="A0A813FVE2"/>
<organism evidence="2 3">
    <name type="scientific">Polarella glacialis</name>
    <name type="common">Dinoflagellate</name>
    <dbReference type="NCBI Taxonomy" id="89957"/>
    <lineage>
        <taxon>Eukaryota</taxon>
        <taxon>Sar</taxon>
        <taxon>Alveolata</taxon>
        <taxon>Dinophyceae</taxon>
        <taxon>Suessiales</taxon>
        <taxon>Suessiaceae</taxon>
        <taxon>Polarella</taxon>
    </lineage>
</organism>
<dbReference type="PANTHER" id="PTHR45980:SF18">
    <property type="entry name" value="PROTEASE DO-LIKE 9"/>
    <property type="match status" value="1"/>
</dbReference>
<sequence length="177" mass="19198">ESLGVPLASVVKVWCVHNTPNFSLPWQRRRQERSSGSGFCIDKERRVIITNAHCVEWHVQVKLQRRGSDVKYLAKVLSVGYECDAAVLTVDDDEFWDGLEAVTMCSKIPHLEDDVICVGFPIGGDTISVTSGVISRTEVTTYTQASAELLGIQIDAAINSGNSGGPAFNANGECQGL</sequence>
<evidence type="ECO:0000256" key="1">
    <source>
        <dbReference type="ARBA" id="ARBA00010541"/>
    </source>
</evidence>
<name>A0A813FVE2_POLGL</name>
<evidence type="ECO:0000313" key="3">
    <source>
        <dbReference type="Proteomes" id="UP000654075"/>
    </source>
</evidence>
<dbReference type="SUPFAM" id="SSF50494">
    <property type="entry name" value="Trypsin-like serine proteases"/>
    <property type="match status" value="1"/>
</dbReference>
<dbReference type="GO" id="GO:0006508">
    <property type="term" value="P:proteolysis"/>
    <property type="evidence" value="ECO:0007669"/>
    <property type="project" value="InterPro"/>
</dbReference>
<dbReference type="PRINTS" id="PR00834">
    <property type="entry name" value="PROTEASES2C"/>
</dbReference>
<evidence type="ECO:0000313" key="2">
    <source>
        <dbReference type="EMBL" id="CAE8614615.1"/>
    </source>
</evidence>
<dbReference type="PANTHER" id="PTHR45980">
    <property type="match status" value="1"/>
</dbReference>
<dbReference type="EMBL" id="CAJNNV010025456">
    <property type="protein sequence ID" value="CAE8614615.1"/>
    <property type="molecule type" value="Genomic_DNA"/>
</dbReference>
<evidence type="ECO:0008006" key="4">
    <source>
        <dbReference type="Google" id="ProtNLM"/>
    </source>
</evidence>
<comment type="similarity">
    <text evidence="1">Belongs to the peptidase S1C family.</text>
</comment>
<dbReference type="Pfam" id="PF13365">
    <property type="entry name" value="Trypsin_2"/>
    <property type="match status" value="1"/>
</dbReference>
<dbReference type="InterPro" id="IPR009003">
    <property type="entry name" value="Peptidase_S1_PA"/>
</dbReference>
<accession>A0A813FVE2</accession>
<dbReference type="InterPro" id="IPR001940">
    <property type="entry name" value="Peptidase_S1C"/>
</dbReference>
<dbReference type="Proteomes" id="UP000654075">
    <property type="component" value="Unassembled WGS sequence"/>
</dbReference>
<feature type="non-terminal residue" evidence="2">
    <location>
        <position position="1"/>
    </location>
</feature>
<protein>
    <recommendedName>
        <fullName evidence="4">Serine protease</fullName>
    </recommendedName>
</protein>
<proteinExistence type="inferred from homology"/>
<dbReference type="Gene3D" id="2.40.10.120">
    <property type="match status" value="1"/>
</dbReference>
<dbReference type="OrthoDB" id="4217619at2759"/>
<reference evidence="2" key="1">
    <citation type="submission" date="2021-02" db="EMBL/GenBank/DDBJ databases">
        <authorList>
            <person name="Dougan E. K."/>
            <person name="Rhodes N."/>
            <person name="Thang M."/>
            <person name="Chan C."/>
        </authorList>
    </citation>
    <scope>NUCLEOTIDE SEQUENCE</scope>
</reference>
<dbReference type="GO" id="GO:0004252">
    <property type="term" value="F:serine-type endopeptidase activity"/>
    <property type="evidence" value="ECO:0007669"/>
    <property type="project" value="InterPro"/>
</dbReference>
<gene>
    <name evidence="2" type="ORF">PGLA1383_LOCUS32338</name>
</gene>